<proteinExistence type="predicted"/>
<sequence length="75" mass="9050">MALSNYSELQSSVANWLNRSDLTTEITGDFIVLTEKDFNSKLRIRKWLNLIVHFQLMQKQLLYLQDFYKLEIYLF</sequence>
<evidence type="ECO:0000313" key="1">
    <source>
        <dbReference type="EMBL" id="ADD96567.1"/>
    </source>
</evidence>
<reference evidence="1" key="1">
    <citation type="journal article" date="2010" name="ISME J.">
        <title>Metagenome of the Mediterranean deep chlorophyll maximum studied by direct and fosmid library 454 pyrosequencing.</title>
        <authorList>
            <person name="Ghai R."/>
            <person name="Martin-Cuadrado A.B."/>
            <person name="Molto A.G."/>
            <person name="Heredia I.G."/>
            <person name="Cabrera R."/>
            <person name="Martin J."/>
            <person name="Verdu M."/>
            <person name="Deschamps P."/>
            <person name="Moreira D."/>
            <person name="Lopez-Garcia P."/>
            <person name="Mira A."/>
            <person name="Rodriguez-Valera F."/>
        </authorList>
    </citation>
    <scope>NUCLEOTIDE SEQUENCE</scope>
</reference>
<dbReference type="AlphaFoldDB" id="D6PLG6"/>
<protein>
    <submittedName>
        <fullName evidence="1">Uncharacterized protein</fullName>
    </submittedName>
</protein>
<dbReference type="EMBL" id="GU943148">
    <property type="protein sequence ID" value="ADD96567.1"/>
    <property type="molecule type" value="Genomic_DNA"/>
</dbReference>
<name>D6PLG6_9ZZZZ</name>
<organism evidence="1">
    <name type="scientific">uncultured organism MedDCM-OCT-S11-C359</name>
    <dbReference type="NCBI Taxonomy" id="743661"/>
    <lineage>
        <taxon>unclassified sequences</taxon>
        <taxon>environmental samples</taxon>
    </lineage>
</organism>
<accession>D6PLG6</accession>